<keyword evidence="2" id="KW-1185">Reference proteome</keyword>
<accession>C1GM56</accession>
<organism evidence="1 2">
    <name type="scientific">Paracoccidioides brasiliensis (strain Pb18)</name>
    <dbReference type="NCBI Taxonomy" id="502780"/>
    <lineage>
        <taxon>Eukaryota</taxon>
        <taxon>Fungi</taxon>
        <taxon>Dikarya</taxon>
        <taxon>Ascomycota</taxon>
        <taxon>Pezizomycotina</taxon>
        <taxon>Eurotiomycetes</taxon>
        <taxon>Eurotiomycetidae</taxon>
        <taxon>Onygenales</taxon>
        <taxon>Ajellomycetaceae</taxon>
        <taxon>Paracoccidioides</taxon>
    </lineage>
</organism>
<evidence type="ECO:0000313" key="2">
    <source>
        <dbReference type="Proteomes" id="UP000001628"/>
    </source>
</evidence>
<dbReference type="SUPFAM" id="SSF53335">
    <property type="entry name" value="S-adenosyl-L-methionine-dependent methyltransferases"/>
    <property type="match status" value="1"/>
</dbReference>
<dbReference type="GO" id="GO:0008168">
    <property type="term" value="F:methyltransferase activity"/>
    <property type="evidence" value="ECO:0007669"/>
    <property type="project" value="TreeGrafter"/>
</dbReference>
<dbReference type="PANTHER" id="PTHR43591">
    <property type="entry name" value="METHYLTRANSFERASE"/>
    <property type="match status" value="1"/>
</dbReference>
<protein>
    <recommendedName>
        <fullName evidence="3">Methyltransferase</fullName>
    </recommendedName>
</protein>
<dbReference type="Gene3D" id="3.40.50.150">
    <property type="entry name" value="Vaccinia Virus protein VP39"/>
    <property type="match status" value="1"/>
</dbReference>
<dbReference type="CDD" id="cd02440">
    <property type="entry name" value="AdoMet_MTases"/>
    <property type="match status" value="1"/>
</dbReference>
<name>C1GM56_PARBD</name>
<dbReference type="eggNOG" id="ENOG502T31V">
    <property type="taxonomic scope" value="Eukaryota"/>
</dbReference>
<dbReference type="GeneID" id="22586493"/>
<evidence type="ECO:0008006" key="3">
    <source>
        <dbReference type="Google" id="ProtNLM"/>
    </source>
</evidence>
<dbReference type="RefSeq" id="XP_010763684.1">
    <property type="nucleotide sequence ID" value="XM_010765382.1"/>
</dbReference>
<dbReference type="PANTHER" id="PTHR43591:SF31">
    <property type="entry name" value="LAEA-LIKE, PUTATIVE (AFU_ORTHOLOGUE AFUA_8G01930)-RELATED"/>
    <property type="match status" value="1"/>
</dbReference>
<sequence length="354" mass="40431">MAQNMTSNGVAAIEIDKTIDDGIALYEESVNSTIYATSIDSCVLDYKCEVAQSNKRLRVTQAKSLFAAHQNGRRYHAFHEGAYILPNDEAEQIRMDLEHHIYRMILAGELYRAPLKPNPKRVLDFGTGNGNWAIDFANQHPESKVIGSDLSPIQPTWVPPNCSFEIDDVETEWPYKSSKAFNYIHSRNMAGSIKDFDNLFAQAFKHLQPGGYLEMQSFEAGFFSDDGTLENAQSALKWKNLLIEASNKFGKPLDVEGTWEKKMAKAGFVDIKNDVYKVPVYPWPKNKKLKEIAQYQQLHLTAFLEAYTLALFTRVLKWDKKEIDILLEAVKKDLQNRSNHIYGKIHVIYGRKQE</sequence>
<proteinExistence type="predicted"/>
<dbReference type="OMA" id="LEGIVYM"/>
<dbReference type="Proteomes" id="UP000001628">
    <property type="component" value="Unassembled WGS sequence"/>
</dbReference>
<dbReference type="Pfam" id="PF13489">
    <property type="entry name" value="Methyltransf_23"/>
    <property type="match status" value="1"/>
</dbReference>
<dbReference type="EMBL" id="KN275973">
    <property type="protein sequence ID" value="EEH43522.2"/>
    <property type="molecule type" value="Genomic_DNA"/>
</dbReference>
<reference evidence="1 2" key="1">
    <citation type="journal article" date="2011" name="PLoS Genet.">
        <title>Comparative genomic analysis of human fungal pathogens causing paracoccidioidomycosis.</title>
        <authorList>
            <person name="Desjardins C.A."/>
            <person name="Champion M.D."/>
            <person name="Holder J.W."/>
            <person name="Muszewska A."/>
            <person name="Goldberg J."/>
            <person name="Bailao A.M."/>
            <person name="Brigido M.M."/>
            <person name="Ferreira M.E."/>
            <person name="Garcia A.M."/>
            <person name="Grynberg M."/>
            <person name="Gujja S."/>
            <person name="Heiman D.I."/>
            <person name="Henn M.R."/>
            <person name="Kodira C.D."/>
            <person name="Leon-Narvaez H."/>
            <person name="Longo L.V."/>
            <person name="Ma L.J."/>
            <person name="Malavazi I."/>
            <person name="Matsuo A.L."/>
            <person name="Morais F.V."/>
            <person name="Pereira M."/>
            <person name="Rodriguez-Brito S."/>
            <person name="Sakthikumar S."/>
            <person name="Salem-Izacc S.M."/>
            <person name="Sykes S.M."/>
            <person name="Teixeira M.M."/>
            <person name="Vallejo M.C."/>
            <person name="Walter M.E."/>
            <person name="Yandava C."/>
            <person name="Young S."/>
            <person name="Zeng Q."/>
            <person name="Zucker J."/>
            <person name="Felipe M.S."/>
            <person name="Goldman G.H."/>
            <person name="Haas B.J."/>
            <person name="McEwen J.G."/>
            <person name="Nino-Vega G."/>
            <person name="Puccia R."/>
            <person name="San-Blas G."/>
            <person name="Soares C.M."/>
            <person name="Birren B.W."/>
            <person name="Cuomo C.A."/>
        </authorList>
    </citation>
    <scope>NUCLEOTIDE SEQUENCE [LARGE SCALE GENOMIC DNA]</scope>
    <source>
        <strain evidence="1 2">Pb18</strain>
    </source>
</reference>
<dbReference type="InterPro" id="IPR029063">
    <property type="entry name" value="SAM-dependent_MTases_sf"/>
</dbReference>
<evidence type="ECO:0000313" key="1">
    <source>
        <dbReference type="EMBL" id="EEH43522.2"/>
    </source>
</evidence>
<dbReference type="AlphaFoldDB" id="C1GM56"/>
<gene>
    <name evidence="1" type="ORF">PADG_08142</name>
</gene>
<dbReference type="OrthoDB" id="2013972at2759"/>
<dbReference type="KEGG" id="pbn:PADG_08142"/>
<dbReference type="HOGENOM" id="CLU_010595_7_1_1"/>
<dbReference type="InParanoid" id="C1GM56"/>
<dbReference type="VEuPathDB" id="FungiDB:PADG_08142"/>